<comment type="similarity">
    <text evidence="2 9">Belongs to the cytochrome c oxidase subunit 3 family.</text>
</comment>
<evidence type="ECO:0000256" key="2">
    <source>
        <dbReference type="ARBA" id="ARBA00010581"/>
    </source>
</evidence>
<evidence type="ECO:0000256" key="10">
    <source>
        <dbReference type="SAM" id="Phobius"/>
    </source>
</evidence>
<keyword evidence="13" id="KW-1185">Reference proteome</keyword>
<dbReference type="Proteomes" id="UP000252008">
    <property type="component" value="Unassembled WGS sequence"/>
</dbReference>
<dbReference type="PANTHER" id="PTHR11403:SF6">
    <property type="entry name" value="NITRIC OXIDE REDUCTASE SUBUNIT E"/>
    <property type="match status" value="1"/>
</dbReference>
<evidence type="ECO:0000256" key="6">
    <source>
        <dbReference type="ARBA" id="ARBA00023136"/>
    </source>
</evidence>
<dbReference type="Pfam" id="PF00510">
    <property type="entry name" value="COX3"/>
    <property type="match status" value="1"/>
</dbReference>
<dbReference type="SUPFAM" id="SSF81452">
    <property type="entry name" value="Cytochrome c oxidase subunit III-like"/>
    <property type="match status" value="1"/>
</dbReference>
<feature type="transmembrane region" description="Helical" evidence="10">
    <location>
        <begin position="21"/>
        <end position="42"/>
    </location>
</feature>
<dbReference type="Gene3D" id="1.20.120.80">
    <property type="entry name" value="Cytochrome c oxidase, subunit III, four-helix bundle"/>
    <property type="match status" value="1"/>
</dbReference>
<dbReference type="PANTHER" id="PTHR11403">
    <property type="entry name" value="CYTOCHROME C OXIDASE SUBUNIT III"/>
    <property type="match status" value="1"/>
</dbReference>
<keyword evidence="4 9" id="KW-0812">Transmembrane</keyword>
<protein>
    <recommendedName>
        <fullName evidence="3">Probable cytochrome c oxidase subunit 3</fullName>
    </recommendedName>
    <alternativeName>
        <fullName evidence="7">Cytochrome aa3 subunit 3</fullName>
    </alternativeName>
</protein>
<dbReference type="GO" id="GO:0019646">
    <property type="term" value="P:aerobic electron transport chain"/>
    <property type="evidence" value="ECO:0007669"/>
    <property type="project" value="InterPro"/>
</dbReference>
<comment type="subcellular location">
    <subcellularLocation>
        <location evidence="9">Cell membrane</location>
        <topology evidence="9">Multi-pass membrane protein</topology>
    </subcellularLocation>
    <subcellularLocation>
        <location evidence="1">Membrane</location>
        <topology evidence="1">Multi-pass membrane protein</topology>
    </subcellularLocation>
</comment>
<feature type="transmembrane region" description="Helical" evidence="10">
    <location>
        <begin position="130"/>
        <end position="153"/>
    </location>
</feature>
<dbReference type="EMBL" id="UEGS01000001">
    <property type="protein sequence ID" value="SRX81993.1"/>
    <property type="molecule type" value="Genomic_DNA"/>
</dbReference>
<feature type="transmembrane region" description="Helical" evidence="10">
    <location>
        <begin position="58"/>
        <end position="78"/>
    </location>
</feature>
<keyword evidence="6 10" id="KW-0472">Membrane</keyword>
<gene>
    <name evidence="12" type="ORF">MPP7335_03750</name>
</gene>
<dbReference type="GO" id="GO:0005886">
    <property type="term" value="C:plasma membrane"/>
    <property type="evidence" value="ECO:0007669"/>
    <property type="project" value="UniProtKB-SubCell"/>
</dbReference>
<dbReference type="STRING" id="39692.BST38_10615"/>
<dbReference type="PROSITE" id="PS50253">
    <property type="entry name" value="COX3"/>
    <property type="match status" value="1"/>
</dbReference>
<evidence type="ECO:0000256" key="9">
    <source>
        <dbReference type="RuleBase" id="RU003376"/>
    </source>
</evidence>
<evidence type="ECO:0000256" key="7">
    <source>
        <dbReference type="ARBA" id="ARBA00031400"/>
    </source>
</evidence>
<dbReference type="AlphaFoldDB" id="A0A375YLS7"/>
<feature type="domain" description="Heme-copper oxidase subunit III family profile" evidence="11">
    <location>
        <begin position="21"/>
        <end position="193"/>
    </location>
</feature>
<comment type="catalytic activity">
    <reaction evidence="8">
        <text>4 Fe(II)-[cytochrome c] + O2 + 8 H(+)(in) = 4 Fe(III)-[cytochrome c] + 2 H2O + 4 H(+)(out)</text>
        <dbReference type="Rhea" id="RHEA:11436"/>
        <dbReference type="Rhea" id="RHEA-COMP:10350"/>
        <dbReference type="Rhea" id="RHEA-COMP:14399"/>
        <dbReference type="ChEBI" id="CHEBI:15377"/>
        <dbReference type="ChEBI" id="CHEBI:15378"/>
        <dbReference type="ChEBI" id="CHEBI:15379"/>
        <dbReference type="ChEBI" id="CHEBI:29033"/>
        <dbReference type="ChEBI" id="CHEBI:29034"/>
        <dbReference type="EC" id="7.1.1.9"/>
    </reaction>
</comment>
<evidence type="ECO:0000256" key="5">
    <source>
        <dbReference type="ARBA" id="ARBA00022989"/>
    </source>
</evidence>
<evidence type="ECO:0000256" key="3">
    <source>
        <dbReference type="ARBA" id="ARBA00022347"/>
    </source>
</evidence>
<evidence type="ECO:0000256" key="1">
    <source>
        <dbReference type="ARBA" id="ARBA00004141"/>
    </source>
</evidence>
<proteinExistence type="inferred from homology"/>
<evidence type="ECO:0000313" key="12">
    <source>
        <dbReference type="EMBL" id="SRX81993.1"/>
    </source>
</evidence>
<evidence type="ECO:0000256" key="8">
    <source>
        <dbReference type="ARBA" id="ARBA00047816"/>
    </source>
</evidence>
<sequence length="194" mass="21603">MTTRAEAAPAKHAHRLASDTAFWGFIFADMTVFVAFFVAYLWQFGDNRDEFRSEASHLVMWLGLVNAVVLLTSSYFVVRAVQNLRAGVDARVLLGGALTSAATFAMVKSVEYAIEIGAGHTMTSSTFFMYYYVLTGLHLMHVAIGSILLTVWWRGEQAGRVVGQRFAESAAGYWHMVDLLWILIFSFVYIGSHA</sequence>
<dbReference type="GO" id="GO:0004129">
    <property type="term" value="F:cytochrome-c oxidase activity"/>
    <property type="evidence" value="ECO:0007669"/>
    <property type="project" value="UniProtKB-EC"/>
</dbReference>
<name>A0A375YLS7_MYCPF</name>
<feature type="transmembrane region" description="Helical" evidence="10">
    <location>
        <begin position="173"/>
        <end position="192"/>
    </location>
</feature>
<dbReference type="RefSeq" id="WP_083143258.1">
    <property type="nucleotide sequence ID" value="NZ_MVID01000007.1"/>
</dbReference>
<keyword evidence="5 10" id="KW-1133">Transmembrane helix</keyword>
<dbReference type="InterPro" id="IPR000298">
    <property type="entry name" value="Cyt_c_oxidase-like_su3"/>
</dbReference>
<evidence type="ECO:0000313" key="13">
    <source>
        <dbReference type="Proteomes" id="UP000252008"/>
    </source>
</evidence>
<dbReference type="InterPro" id="IPR035973">
    <property type="entry name" value="Cyt_c_oxidase_su3-like_sf"/>
</dbReference>
<organism evidence="12 13">
    <name type="scientific">Mycolicibacterium parafortuitum</name>
    <name type="common">Mycobacterium parafortuitum</name>
    <dbReference type="NCBI Taxonomy" id="39692"/>
    <lineage>
        <taxon>Bacteria</taxon>
        <taxon>Bacillati</taxon>
        <taxon>Actinomycetota</taxon>
        <taxon>Actinomycetes</taxon>
        <taxon>Mycobacteriales</taxon>
        <taxon>Mycobacteriaceae</taxon>
        <taxon>Mycolicibacterium</taxon>
    </lineage>
</organism>
<accession>A0A375YLS7</accession>
<evidence type="ECO:0000259" key="11">
    <source>
        <dbReference type="PROSITE" id="PS50253"/>
    </source>
</evidence>
<dbReference type="InterPro" id="IPR024791">
    <property type="entry name" value="Cyt_c/ubiquinol_Oxase_su3"/>
</dbReference>
<dbReference type="InterPro" id="IPR013833">
    <property type="entry name" value="Cyt_c_oxidase_su3_a-hlx"/>
</dbReference>
<evidence type="ECO:0000256" key="4">
    <source>
        <dbReference type="ARBA" id="ARBA00022692"/>
    </source>
</evidence>
<reference evidence="12 13" key="1">
    <citation type="submission" date="2018-05" db="EMBL/GenBank/DDBJ databases">
        <authorList>
            <consortium name="IHU Genomes"/>
        </authorList>
    </citation>
    <scope>NUCLEOTIDE SEQUENCE [LARGE SCALE GENOMIC DNA]</scope>
    <source>
        <strain evidence="12 13">P7335</strain>
    </source>
</reference>
<feature type="transmembrane region" description="Helical" evidence="10">
    <location>
        <begin position="90"/>
        <end position="110"/>
    </location>
</feature>